<evidence type="ECO:0000256" key="1">
    <source>
        <dbReference type="SAM" id="Coils"/>
    </source>
</evidence>
<feature type="compositionally biased region" description="Basic and acidic residues" evidence="2">
    <location>
        <begin position="23"/>
        <end position="37"/>
    </location>
</feature>
<feature type="compositionally biased region" description="Polar residues" evidence="2">
    <location>
        <begin position="149"/>
        <end position="171"/>
    </location>
</feature>
<feature type="region of interest" description="Disordered" evidence="2">
    <location>
        <begin position="1"/>
        <end position="37"/>
    </location>
</feature>
<organism>
    <name type="scientific">Serpula lacrymans var. lacrymans (strain S7.9)</name>
    <name type="common">Dry rot fungus</name>
    <dbReference type="NCBI Taxonomy" id="578457"/>
    <lineage>
        <taxon>Eukaryota</taxon>
        <taxon>Fungi</taxon>
        <taxon>Dikarya</taxon>
        <taxon>Basidiomycota</taxon>
        <taxon>Agaricomycotina</taxon>
        <taxon>Agaricomycetes</taxon>
        <taxon>Agaricomycetidae</taxon>
        <taxon>Boletales</taxon>
        <taxon>Coniophorineae</taxon>
        <taxon>Serpulaceae</taxon>
        <taxon>Serpula</taxon>
    </lineage>
</organism>
<reference evidence="3" key="1">
    <citation type="submission" date="2011-04" db="EMBL/GenBank/DDBJ databases">
        <title>Evolution of plant cell wall degrading machinery underlies the functional diversity of forest fungi.</title>
        <authorList>
            <consortium name="US DOE Joint Genome Institute (JGI-PGF)"/>
            <person name="Eastwood D.C."/>
            <person name="Floudas D."/>
            <person name="Binder M."/>
            <person name="Majcherczyk A."/>
            <person name="Schneider P."/>
            <person name="Aerts A."/>
            <person name="Asiegbu F.O."/>
            <person name="Baker S.E."/>
            <person name="Barry K."/>
            <person name="Bendiksby M."/>
            <person name="Blumentritt M."/>
            <person name="Coutinho P.M."/>
            <person name="Cullen D."/>
            <person name="Cullen D."/>
            <person name="Gathman A."/>
            <person name="Goodell B."/>
            <person name="Henrissat B."/>
            <person name="Ihrmark K."/>
            <person name="Kauserud H."/>
            <person name="Kohler A."/>
            <person name="LaButti K."/>
            <person name="Lapidus A."/>
            <person name="Lavin J.L."/>
            <person name="Lee Y.-H."/>
            <person name="Lindquist E."/>
            <person name="Lilly W."/>
            <person name="Lucas S."/>
            <person name="Morin E."/>
            <person name="Murat C."/>
            <person name="Oguiza J.A."/>
            <person name="Park J."/>
            <person name="Pisabarro A.G."/>
            <person name="Riley R."/>
            <person name="Rosling A."/>
            <person name="Salamov A."/>
            <person name="Schmidt O."/>
            <person name="Schmutz J."/>
            <person name="Skrede I."/>
            <person name="Stenlid J."/>
            <person name="Wiebenga A."/>
            <person name="Xie X."/>
            <person name="Kues U."/>
            <person name="Hibbett D.S."/>
            <person name="Hoffmeister D."/>
            <person name="Hogberg N."/>
            <person name="Martin F."/>
            <person name="Grigoriev I.V."/>
            <person name="Watkinson S.C."/>
        </authorList>
    </citation>
    <scope>NUCLEOTIDE SEQUENCE</scope>
    <source>
        <strain evidence="3">S7.9</strain>
    </source>
</reference>
<accession>F8NFR9</accession>
<sequence length="224" mass="25261">MRRAQSARHHARRSLALGTDDLGVLREADESPEDGLRRQLLEKSRENDKLQATILSLQAQLSERPPIEHIQELEKEYKDLELLLQGTQRENERCMSELERGRNREKMLEQALAKVAGENWQSSLDIAPTSSAIAARAVRRSTLLPRSTAPPNGSSNGSDTSAQPSSQASHESTMAYMDQIRMLILGMEKQIQTREETLTKTIERAEGEKTKYENIRKEVLAEGL</sequence>
<dbReference type="GeneID" id="18813076"/>
<evidence type="ECO:0000256" key="2">
    <source>
        <dbReference type="SAM" id="MobiDB-lite"/>
    </source>
</evidence>
<dbReference type="EMBL" id="GL945428">
    <property type="protein sequence ID" value="EGO31277.1"/>
    <property type="molecule type" value="Genomic_DNA"/>
</dbReference>
<gene>
    <name evidence="3" type="ORF">SERLADRAFT_412666</name>
</gene>
<name>F8NFR9_SERL9</name>
<dbReference type="HOGENOM" id="CLU_084561_0_0_1"/>
<dbReference type="OrthoDB" id="3363533at2759"/>
<dbReference type="Proteomes" id="UP000008064">
    <property type="component" value="Unassembled WGS sequence"/>
</dbReference>
<feature type="compositionally biased region" description="Basic residues" evidence="2">
    <location>
        <begin position="1"/>
        <end position="13"/>
    </location>
</feature>
<dbReference type="RefSeq" id="XP_007313161.1">
    <property type="nucleotide sequence ID" value="XM_007313099.1"/>
</dbReference>
<dbReference type="KEGG" id="sla:SERLADRAFT_412666"/>
<feature type="region of interest" description="Disordered" evidence="2">
    <location>
        <begin position="141"/>
        <end position="171"/>
    </location>
</feature>
<proteinExistence type="predicted"/>
<dbReference type="AlphaFoldDB" id="F8NFR9"/>
<feature type="coiled-coil region" evidence="1">
    <location>
        <begin position="195"/>
        <end position="222"/>
    </location>
</feature>
<keyword evidence="1" id="KW-0175">Coiled coil</keyword>
<protein>
    <submittedName>
        <fullName evidence="3">Uncharacterized protein</fullName>
    </submittedName>
</protein>
<evidence type="ECO:0000313" key="3">
    <source>
        <dbReference type="EMBL" id="EGO31277.1"/>
    </source>
</evidence>